<evidence type="ECO:0000313" key="1">
    <source>
        <dbReference type="EMBL" id="OGY41432.1"/>
    </source>
</evidence>
<name>A0A1G1XN70_9BACT</name>
<dbReference type="EMBL" id="MHHZ01000018">
    <property type="protein sequence ID" value="OGY41432.1"/>
    <property type="molecule type" value="Genomic_DNA"/>
</dbReference>
<organism evidence="1 2">
    <name type="scientific">Candidatus Buchananbacteria bacterium RBG_13_36_9</name>
    <dbReference type="NCBI Taxonomy" id="1797530"/>
    <lineage>
        <taxon>Bacteria</taxon>
        <taxon>Candidatus Buchananiibacteriota</taxon>
    </lineage>
</organism>
<comment type="caution">
    <text evidence="1">The sequence shown here is derived from an EMBL/GenBank/DDBJ whole genome shotgun (WGS) entry which is preliminary data.</text>
</comment>
<dbReference type="Proteomes" id="UP000176498">
    <property type="component" value="Unassembled WGS sequence"/>
</dbReference>
<evidence type="ECO:0000313" key="2">
    <source>
        <dbReference type="Proteomes" id="UP000176498"/>
    </source>
</evidence>
<dbReference type="AlphaFoldDB" id="A0A1G1XN70"/>
<proteinExistence type="predicted"/>
<protein>
    <submittedName>
        <fullName evidence="1">Uncharacterized protein</fullName>
    </submittedName>
</protein>
<sequence>MATAEKISRIQICGTFVELYKLIPAPRDMGRFFIASREKWQRKCRVLYSGLTQGSANCFPEKIDPAAILKQIALKKKKKPITLRREGKKYLLS</sequence>
<reference evidence="1 2" key="1">
    <citation type="journal article" date="2016" name="Nat. Commun.">
        <title>Thousands of microbial genomes shed light on interconnected biogeochemical processes in an aquifer system.</title>
        <authorList>
            <person name="Anantharaman K."/>
            <person name="Brown C.T."/>
            <person name="Hug L.A."/>
            <person name="Sharon I."/>
            <person name="Castelle C.J."/>
            <person name="Probst A.J."/>
            <person name="Thomas B.C."/>
            <person name="Singh A."/>
            <person name="Wilkins M.J."/>
            <person name="Karaoz U."/>
            <person name="Brodie E.L."/>
            <person name="Williams K.H."/>
            <person name="Hubbard S.S."/>
            <person name="Banfield J.F."/>
        </authorList>
    </citation>
    <scope>NUCLEOTIDE SEQUENCE [LARGE SCALE GENOMIC DNA]</scope>
</reference>
<gene>
    <name evidence="1" type="ORF">A2Y82_00745</name>
</gene>
<accession>A0A1G1XN70</accession>